<dbReference type="SUPFAM" id="SSF46689">
    <property type="entry name" value="Homeodomain-like"/>
    <property type="match status" value="1"/>
</dbReference>
<dbReference type="Pfam" id="PF00440">
    <property type="entry name" value="TetR_N"/>
    <property type="match status" value="1"/>
</dbReference>
<keyword evidence="1" id="KW-0805">Transcription regulation</keyword>
<evidence type="ECO:0000256" key="4">
    <source>
        <dbReference type="PROSITE-ProRule" id="PRU00335"/>
    </source>
</evidence>
<evidence type="ECO:0000256" key="3">
    <source>
        <dbReference type="ARBA" id="ARBA00023163"/>
    </source>
</evidence>
<comment type="caution">
    <text evidence="6">The sequence shown here is derived from an EMBL/GenBank/DDBJ whole genome shotgun (WGS) entry which is preliminary data.</text>
</comment>
<dbReference type="PROSITE" id="PS50977">
    <property type="entry name" value="HTH_TETR_2"/>
    <property type="match status" value="1"/>
</dbReference>
<dbReference type="InterPro" id="IPR009057">
    <property type="entry name" value="Homeodomain-like_sf"/>
</dbReference>
<dbReference type="RefSeq" id="WP_246125170.1">
    <property type="nucleotide sequence ID" value="NZ_BJUB01000004.1"/>
</dbReference>
<protein>
    <submittedName>
        <fullName evidence="6">TetR family transcriptional regulator</fullName>
    </submittedName>
</protein>
<feature type="domain" description="HTH tetR-type" evidence="5">
    <location>
        <begin position="18"/>
        <end position="77"/>
    </location>
</feature>
<keyword evidence="3" id="KW-0804">Transcription</keyword>
<dbReference type="InterPro" id="IPR050109">
    <property type="entry name" value="HTH-type_TetR-like_transc_reg"/>
</dbReference>
<evidence type="ECO:0000313" key="6">
    <source>
        <dbReference type="EMBL" id="GEK21198.1"/>
    </source>
</evidence>
<name>A0A510V2V5_9CELL</name>
<dbReference type="Proteomes" id="UP000321118">
    <property type="component" value="Unassembled WGS sequence"/>
</dbReference>
<feature type="DNA-binding region" description="H-T-H motif" evidence="4">
    <location>
        <begin position="40"/>
        <end position="59"/>
    </location>
</feature>
<dbReference type="EMBL" id="BJUB01000004">
    <property type="protein sequence ID" value="GEK21198.1"/>
    <property type="molecule type" value="Genomic_DNA"/>
</dbReference>
<dbReference type="PANTHER" id="PTHR30055">
    <property type="entry name" value="HTH-TYPE TRANSCRIPTIONAL REGULATOR RUTR"/>
    <property type="match status" value="1"/>
</dbReference>
<dbReference type="PANTHER" id="PTHR30055:SF234">
    <property type="entry name" value="HTH-TYPE TRANSCRIPTIONAL REGULATOR BETI"/>
    <property type="match status" value="1"/>
</dbReference>
<evidence type="ECO:0000256" key="1">
    <source>
        <dbReference type="ARBA" id="ARBA00023015"/>
    </source>
</evidence>
<keyword evidence="7" id="KW-1185">Reference proteome</keyword>
<dbReference type="AlphaFoldDB" id="A0A510V2V5"/>
<proteinExistence type="predicted"/>
<keyword evidence="2 4" id="KW-0238">DNA-binding</keyword>
<evidence type="ECO:0000313" key="7">
    <source>
        <dbReference type="Proteomes" id="UP000321118"/>
    </source>
</evidence>
<gene>
    <name evidence="6" type="ORF">CXY01_17180</name>
</gene>
<evidence type="ECO:0000256" key="2">
    <source>
        <dbReference type="ARBA" id="ARBA00023125"/>
    </source>
</evidence>
<reference evidence="6 7" key="1">
    <citation type="submission" date="2019-07" db="EMBL/GenBank/DDBJ databases">
        <title>Whole genome shotgun sequence of Cellulomonas xylanilytica NBRC 101102.</title>
        <authorList>
            <person name="Hosoyama A."/>
            <person name="Uohara A."/>
            <person name="Ohji S."/>
            <person name="Ichikawa N."/>
        </authorList>
    </citation>
    <scope>NUCLEOTIDE SEQUENCE [LARGE SCALE GENOMIC DNA]</scope>
    <source>
        <strain evidence="6 7">NBRC 101102</strain>
    </source>
</reference>
<sequence>METAAEPVRGRAAPLPPDERRAAILLAVRPVLLQRGAAATSRELAEAAGVAEGTLFRVFTDKVTLVREAVLAAVDPADSVPELATIDRDLPLRDRVVAVLAQGLARVDESMRWMGLLHELSRLEPGPPAEHREAAMRMWGTRQQAGTAAVNATIAWLLEPDADRLRLPLDEVIDLLTTVLMGATMRSVDARRRGLDSSPPDPERLADLVLHGVLSDGTEGDVRC</sequence>
<dbReference type="InterPro" id="IPR001647">
    <property type="entry name" value="HTH_TetR"/>
</dbReference>
<organism evidence="6 7">
    <name type="scientific">Cellulomonas xylanilytica</name>
    <dbReference type="NCBI Taxonomy" id="233583"/>
    <lineage>
        <taxon>Bacteria</taxon>
        <taxon>Bacillati</taxon>
        <taxon>Actinomycetota</taxon>
        <taxon>Actinomycetes</taxon>
        <taxon>Micrococcales</taxon>
        <taxon>Cellulomonadaceae</taxon>
        <taxon>Cellulomonas</taxon>
    </lineage>
</organism>
<evidence type="ECO:0000259" key="5">
    <source>
        <dbReference type="PROSITE" id="PS50977"/>
    </source>
</evidence>
<dbReference type="GO" id="GO:0003700">
    <property type="term" value="F:DNA-binding transcription factor activity"/>
    <property type="evidence" value="ECO:0007669"/>
    <property type="project" value="TreeGrafter"/>
</dbReference>
<dbReference type="GO" id="GO:0000976">
    <property type="term" value="F:transcription cis-regulatory region binding"/>
    <property type="evidence" value="ECO:0007669"/>
    <property type="project" value="TreeGrafter"/>
</dbReference>
<dbReference type="Gene3D" id="1.10.357.10">
    <property type="entry name" value="Tetracycline Repressor, domain 2"/>
    <property type="match status" value="1"/>
</dbReference>
<accession>A0A510V2V5</accession>